<dbReference type="GO" id="GO:0030600">
    <property type="term" value="F:feruloyl esterase activity"/>
    <property type="evidence" value="ECO:0007669"/>
    <property type="project" value="InterPro"/>
</dbReference>
<evidence type="ECO:0000256" key="4">
    <source>
        <dbReference type="ARBA" id="ARBA00022729"/>
    </source>
</evidence>
<reference evidence="10" key="2">
    <citation type="submission" date="2021-04" db="EMBL/GenBank/DDBJ databases">
        <authorList>
            <person name="Gilroy R."/>
        </authorList>
    </citation>
    <scope>NUCLEOTIDE SEQUENCE</scope>
    <source>
        <strain evidence="10">CHK32-1732</strain>
    </source>
</reference>
<dbReference type="AlphaFoldDB" id="A0A9D1RP36"/>
<dbReference type="EMBL" id="DXGC01000073">
    <property type="protein sequence ID" value="HIW91683.1"/>
    <property type="molecule type" value="Genomic_DNA"/>
</dbReference>
<evidence type="ECO:0008006" key="12">
    <source>
        <dbReference type="Google" id="ProtNLM"/>
    </source>
</evidence>
<proteinExistence type="predicted"/>
<evidence type="ECO:0000256" key="1">
    <source>
        <dbReference type="ARBA" id="ARBA00004613"/>
    </source>
</evidence>
<evidence type="ECO:0000256" key="2">
    <source>
        <dbReference type="ARBA" id="ARBA00022525"/>
    </source>
</evidence>
<dbReference type="PANTHER" id="PTHR38050">
    <property type="match status" value="1"/>
</dbReference>
<dbReference type="InterPro" id="IPR043595">
    <property type="entry name" value="FaeB/C/D"/>
</dbReference>
<gene>
    <name evidence="10" type="ORF">H9870_08490</name>
</gene>
<dbReference type="GO" id="GO:0045493">
    <property type="term" value="P:xylan catabolic process"/>
    <property type="evidence" value="ECO:0007669"/>
    <property type="project" value="UniProtKB-KW"/>
</dbReference>
<name>A0A9D1RP36_9CORY</name>
<feature type="chain" id="PRO_5038460590" description="Polyhydroxybutyrate depolymerase" evidence="9">
    <location>
        <begin position="23"/>
        <end position="339"/>
    </location>
</feature>
<feature type="compositionally biased region" description="Polar residues" evidence="8">
    <location>
        <begin position="29"/>
        <end position="52"/>
    </location>
</feature>
<keyword evidence="5" id="KW-0378">Hydrolase</keyword>
<dbReference type="Proteomes" id="UP000824190">
    <property type="component" value="Unassembled WGS sequence"/>
</dbReference>
<dbReference type="PROSITE" id="PS51257">
    <property type="entry name" value="PROKAR_LIPOPROTEIN"/>
    <property type="match status" value="1"/>
</dbReference>
<keyword evidence="6" id="KW-0119">Carbohydrate metabolism</keyword>
<organism evidence="10 11">
    <name type="scientific">Candidatus Corynebacterium avicola</name>
    <dbReference type="NCBI Taxonomy" id="2838527"/>
    <lineage>
        <taxon>Bacteria</taxon>
        <taxon>Bacillati</taxon>
        <taxon>Actinomycetota</taxon>
        <taxon>Actinomycetes</taxon>
        <taxon>Mycobacteriales</taxon>
        <taxon>Corynebacteriaceae</taxon>
        <taxon>Corynebacterium</taxon>
    </lineage>
</organism>
<keyword evidence="3" id="KW-0858">Xylan degradation</keyword>
<evidence type="ECO:0000256" key="3">
    <source>
        <dbReference type="ARBA" id="ARBA00022651"/>
    </source>
</evidence>
<keyword evidence="4 9" id="KW-0732">Signal</keyword>
<evidence type="ECO:0000313" key="10">
    <source>
        <dbReference type="EMBL" id="HIW91683.1"/>
    </source>
</evidence>
<keyword evidence="2" id="KW-0964">Secreted</keyword>
<accession>A0A9D1RP36</accession>
<comment type="caution">
    <text evidence="10">The sequence shown here is derived from an EMBL/GenBank/DDBJ whole genome shotgun (WGS) entry which is preliminary data.</text>
</comment>
<evidence type="ECO:0000256" key="5">
    <source>
        <dbReference type="ARBA" id="ARBA00022801"/>
    </source>
</evidence>
<feature type="signal peptide" evidence="9">
    <location>
        <begin position="1"/>
        <end position="22"/>
    </location>
</feature>
<reference evidence="10" key="1">
    <citation type="journal article" date="2021" name="PeerJ">
        <title>Extensive microbial diversity within the chicken gut microbiome revealed by metagenomics and culture.</title>
        <authorList>
            <person name="Gilroy R."/>
            <person name="Ravi A."/>
            <person name="Getino M."/>
            <person name="Pursley I."/>
            <person name="Horton D.L."/>
            <person name="Alikhan N.F."/>
            <person name="Baker D."/>
            <person name="Gharbi K."/>
            <person name="Hall N."/>
            <person name="Watson M."/>
            <person name="Adriaenssens E.M."/>
            <person name="Foster-Nyarko E."/>
            <person name="Jarju S."/>
            <person name="Secka A."/>
            <person name="Antonio M."/>
            <person name="Oren A."/>
            <person name="Chaudhuri R.R."/>
            <person name="La Ragione R."/>
            <person name="Hildebrand F."/>
            <person name="Pallen M.J."/>
        </authorList>
    </citation>
    <scope>NUCLEOTIDE SEQUENCE</scope>
    <source>
        <strain evidence="10">CHK32-1732</strain>
    </source>
</reference>
<dbReference type="GO" id="GO:0005576">
    <property type="term" value="C:extracellular region"/>
    <property type="evidence" value="ECO:0007669"/>
    <property type="project" value="UniProtKB-SubCell"/>
</dbReference>
<evidence type="ECO:0000256" key="8">
    <source>
        <dbReference type="SAM" id="MobiDB-lite"/>
    </source>
</evidence>
<sequence>MPHRPRAHMTRAATALATGALAILVASCTSEGGSSKNDTGKQTDTTGSSMAVNDTAAPGNVTRHVITVDDRDRTWTTYTPLHDQPDPRPMPIVLVVHGTGDTGDGIRSGIGIDLERLADEHGFVIVYADGYANNWNECRVAGDWPAKEEKVDDVGFLRGIVDRLGDDLGDDTVDTSTVFGLGFSSGGHMAQRLAYEAPNLVSGIASVNANVATDNNMSCDDSGEPVPALFMQGREDPWNPYEGGEVIVGEGIFAESRGDVRSAVDSAQWFADRNGAGDPESPTRDGDAEITDWPGEHPVRLIAVDHSGHSFPTSTGRWGNDNGARYDGPGAVWEFFSGL</sequence>
<evidence type="ECO:0000313" key="11">
    <source>
        <dbReference type="Proteomes" id="UP000824190"/>
    </source>
</evidence>
<evidence type="ECO:0000256" key="6">
    <source>
        <dbReference type="ARBA" id="ARBA00023277"/>
    </source>
</evidence>
<evidence type="ECO:0000256" key="9">
    <source>
        <dbReference type="SAM" id="SignalP"/>
    </source>
</evidence>
<dbReference type="Gene3D" id="3.40.50.1820">
    <property type="entry name" value="alpha/beta hydrolase"/>
    <property type="match status" value="1"/>
</dbReference>
<protein>
    <recommendedName>
        <fullName evidence="12">Polyhydroxybutyrate depolymerase</fullName>
    </recommendedName>
</protein>
<evidence type="ECO:0000256" key="7">
    <source>
        <dbReference type="ARBA" id="ARBA00023326"/>
    </source>
</evidence>
<comment type="subcellular location">
    <subcellularLocation>
        <location evidence="1">Secreted</location>
    </subcellularLocation>
</comment>
<dbReference type="PANTHER" id="PTHR38050:SF2">
    <property type="entry name" value="FERULOYL ESTERASE C-RELATED"/>
    <property type="match status" value="1"/>
</dbReference>
<feature type="region of interest" description="Disordered" evidence="8">
    <location>
        <begin position="29"/>
        <end position="55"/>
    </location>
</feature>
<keyword evidence="7" id="KW-0624">Polysaccharide degradation</keyword>
<dbReference type="InterPro" id="IPR029058">
    <property type="entry name" value="AB_hydrolase_fold"/>
</dbReference>
<dbReference type="SUPFAM" id="SSF53474">
    <property type="entry name" value="alpha/beta-Hydrolases"/>
    <property type="match status" value="1"/>
</dbReference>